<comment type="caution">
    <text evidence="4">The sequence shown here is derived from an EMBL/GenBank/DDBJ whole genome shotgun (WGS) entry which is preliminary data.</text>
</comment>
<reference evidence="4 5" key="1">
    <citation type="journal article" date="2019" name="Int. J. Syst. Evol. Microbiol.">
        <title>The Global Catalogue of Microorganisms (GCM) 10K type strain sequencing project: providing services to taxonomists for standard genome sequencing and annotation.</title>
        <authorList>
            <consortium name="The Broad Institute Genomics Platform"/>
            <consortium name="The Broad Institute Genome Sequencing Center for Infectious Disease"/>
            <person name="Wu L."/>
            <person name="Ma J."/>
        </authorList>
    </citation>
    <scope>NUCLEOTIDE SEQUENCE [LARGE SCALE GENOMIC DNA]</scope>
    <source>
        <strain evidence="4 5">JCM 11896</strain>
    </source>
</reference>
<dbReference type="InterPro" id="IPR036812">
    <property type="entry name" value="NAD(P)_OxRdtase_dom_sf"/>
</dbReference>
<dbReference type="Gene3D" id="3.20.20.100">
    <property type="entry name" value="NADP-dependent oxidoreductase domain"/>
    <property type="match status" value="1"/>
</dbReference>
<evidence type="ECO:0000313" key="4">
    <source>
        <dbReference type="EMBL" id="GAA1382182.1"/>
    </source>
</evidence>
<evidence type="ECO:0000256" key="2">
    <source>
        <dbReference type="SAM" id="MobiDB-lite"/>
    </source>
</evidence>
<sequence length="340" mass="36421">MRYRLLGSSGVRVSELALGTALFGVAPTAAEATAFVARAADAGINLIDTANSYGNQPRFDREGVPAAAQRESAEEIVGRAIAGRRDEFVLSTKVSEPVGDGPNDGSYDGGGLSRLHVMRLVERSLRRLRTDHIDIYYAHRPDPLTRIEDTLATFDLLIRQGKIRYYALSNYPGWRLAEAVLTARRLGLHEPVCHQIRYSLSRRDPEREMLPAGRHLGIDTVVFGALGGGLFAGDGRFRRYSGGARWGGPGHSAAELALAEHVVACSERWGTSSAQVALAWALSRPGIASVIVGPESVAEFEELLPAVDLQLGPDRIAELEAPAGPAADAPRPTAGSAPAR</sequence>
<dbReference type="EMBL" id="BAAAJK010000004">
    <property type="protein sequence ID" value="GAA1382182.1"/>
    <property type="molecule type" value="Genomic_DNA"/>
</dbReference>
<name>A0ABN1XJH7_9PSEU</name>
<dbReference type="InterPro" id="IPR023210">
    <property type="entry name" value="NADP_OxRdtase_dom"/>
</dbReference>
<dbReference type="SUPFAM" id="SSF51430">
    <property type="entry name" value="NAD(P)-linked oxidoreductase"/>
    <property type="match status" value="1"/>
</dbReference>
<keyword evidence="1" id="KW-0560">Oxidoreductase</keyword>
<feature type="region of interest" description="Disordered" evidence="2">
    <location>
        <begin position="318"/>
        <end position="340"/>
    </location>
</feature>
<proteinExistence type="predicted"/>
<feature type="compositionally biased region" description="Low complexity" evidence="2">
    <location>
        <begin position="321"/>
        <end position="334"/>
    </location>
</feature>
<evidence type="ECO:0000259" key="3">
    <source>
        <dbReference type="Pfam" id="PF00248"/>
    </source>
</evidence>
<gene>
    <name evidence="4" type="ORF">GCM10009613_09510</name>
</gene>
<dbReference type="Proteomes" id="UP001501414">
    <property type="component" value="Unassembled WGS sequence"/>
</dbReference>
<evidence type="ECO:0000313" key="5">
    <source>
        <dbReference type="Proteomes" id="UP001501414"/>
    </source>
</evidence>
<dbReference type="InterPro" id="IPR050523">
    <property type="entry name" value="AKR_Detox_Biosynth"/>
</dbReference>
<evidence type="ECO:0000256" key="1">
    <source>
        <dbReference type="ARBA" id="ARBA00023002"/>
    </source>
</evidence>
<protein>
    <submittedName>
        <fullName evidence="4">Aldo/keto reductase</fullName>
    </submittedName>
</protein>
<dbReference type="PANTHER" id="PTHR43364:SF4">
    <property type="entry name" value="NAD(P)-LINKED OXIDOREDUCTASE SUPERFAMILY PROTEIN"/>
    <property type="match status" value="1"/>
</dbReference>
<dbReference type="Pfam" id="PF00248">
    <property type="entry name" value="Aldo_ket_red"/>
    <property type="match status" value="1"/>
</dbReference>
<keyword evidence="5" id="KW-1185">Reference proteome</keyword>
<dbReference type="PANTHER" id="PTHR43364">
    <property type="entry name" value="NADH-SPECIFIC METHYLGLYOXAL REDUCTASE-RELATED"/>
    <property type="match status" value="1"/>
</dbReference>
<feature type="domain" description="NADP-dependent oxidoreductase" evidence="3">
    <location>
        <begin position="15"/>
        <end position="321"/>
    </location>
</feature>
<accession>A0ABN1XJH7</accession>
<organism evidence="4 5">
    <name type="scientific">Pseudonocardia kongjuensis</name>
    <dbReference type="NCBI Taxonomy" id="102227"/>
    <lineage>
        <taxon>Bacteria</taxon>
        <taxon>Bacillati</taxon>
        <taxon>Actinomycetota</taxon>
        <taxon>Actinomycetes</taxon>
        <taxon>Pseudonocardiales</taxon>
        <taxon>Pseudonocardiaceae</taxon>
        <taxon>Pseudonocardia</taxon>
    </lineage>
</organism>
<dbReference type="RefSeq" id="WP_344018632.1">
    <property type="nucleotide sequence ID" value="NZ_BAAAJK010000004.1"/>
</dbReference>